<feature type="transmembrane region" description="Helical" evidence="1">
    <location>
        <begin position="57"/>
        <end position="80"/>
    </location>
</feature>
<keyword evidence="3" id="KW-1185">Reference proteome</keyword>
<feature type="transmembrane region" description="Helical" evidence="1">
    <location>
        <begin position="12"/>
        <end position="36"/>
    </location>
</feature>
<evidence type="ECO:0000256" key="1">
    <source>
        <dbReference type="SAM" id="Phobius"/>
    </source>
</evidence>
<proteinExistence type="predicted"/>
<reference evidence="2 3" key="1">
    <citation type="submission" date="2016-10" db="EMBL/GenBank/DDBJ databases">
        <authorList>
            <person name="de Groot N.N."/>
        </authorList>
    </citation>
    <scope>NUCLEOTIDE SEQUENCE [LARGE SCALE GENOMIC DNA]</scope>
    <source>
        <strain evidence="2 3">Vu-144</strain>
    </source>
</reference>
<keyword evidence="1" id="KW-1133">Transmembrane helix</keyword>
<keyword evidence="1" id="KW-0812">Transmembrane</keyword>
<sequence>MPGCFFAMLSGYFSYWFIPVFIITCIALGYLYLSYFMKIWSKKLDQFAEHWQFAGKIRMITGTLLAIGLFWFGFLLPYLWTGNVDGLTTKIRQIPAKITWRYIGNFEAQEFHKAFKRAVAAVGDQPTVFLFFYRDYSYFSAEDKNKKGRYPSIYMHGNSRFSYGFDQSPDNEKVLFKAGEVSEAALDKVLQHLKKHYNLRQVLYIGIDKNRRWGLKGPDGLVHNEVMLDIRVVFNGGHRSLKYDGRTGDFLQEKVY</sequence>
<organism evidence="2 3">
    <name type="scientific">Arachidicoccus rhizosphaerae</name>
    <dbReference type="NCBI Taxonomy" id="551991"/>
    <lineage>
        <taxon>Bacteria</taxon>
        <taxon>Pseudomonadati</taxon>
        <taxon>Bacteroidota</taxon>
        <taxon>Chitinophagia</taxon>
        <taxon>Chitinophagales</taxon>
        <taxon>Chitinophagaceae</taxon>
        <taxon>Arachidicoccus</taxon>
    </lineage>
</organism>
<dbReference type="STRING" id="551991.SAMN05192529_10421"/>
<keyword evidence="1" id="KW-0472">Membrane</keyword>
<gene>
    <name evidence="2" type="ORF">SAMN05192529_10421</name>
</gene>
<dbReference type="Proteomes" id="UP000199041">
    <property type="component" value="Unassembled WGS sequence"/>
</dbReference>
<evidence type="ECO:0000313" key="2">
    <source>
        <dbReference type="EMBL" id="SDZ91015.1"/>
    </source>
</evidence>
<dbReference type="AlphaFoldDB" id="A0A1H3WV31"/>
<evidence type="ECO:0000313" key="3">
    <source>
        <dbReference type="Proteomes" id="UP000199041"/>
    </source>
</evidence>
<name>A0A1H3WV31_9BACT</name>
<accession>A0A1H3WV31</accession>
<protein>
    <submittedName>
        <fullName evidence="2">Uncharacterized protein</fullName>
    </submittedName>
</protein>
<dbReference type="EMBL" id="FNQY01000004">
    <property type="protein sequence ID" value="SDZ91015.1"/>
    <property type="molecule type" value="Genomic_DNA"/>
</dbReference>